<evidence type="ECO:0000313" key="3">
    <source>
        <dbReference type="Proteomes" id="UP000066480"/>
    </source>
</evidence>
<sequence length="565" mass="59846">MTTTHVPSAGATQLTDRASETISAVPRLVADAVDASIVVFAPVTGDAVMVDLGARRSVFAAPSSLSVPMLQGSVSPGLMLEGVAVRAVQHVVASDQSLLGVIAVLDRTPRAASPGESAQLSELGRLIAGELRSYTVTREPAPRPAPPTYEPVDTYRAPTPTYEPVDTYRAPTPTPSGSAPASTAPAAPPRPAPTPATPTPRRAAADDTMVILPQRPTTSGASPVQASRPAPAPRIPAPSTPAPSAPAARHQPPPPQTQARTLPTPPTTQPEPAADYRWLDVPPKAARPIKDPTVPLSSILREANAATNLRPSLDTQWSQGTQPVTRGTQPVTQGDDTELRDRSLSLADEVAGAADSLSALLDHVERREDQVLHRHAAAVQERFAKVERSRARLRTHLEGNPARPRTRTMFDLPAVIDAAVAGVYQAHPGSRVDVDLIDDSLTVSADPGIVQRAVTMLLSSAVESSLDRTVRLGVGVRAEDSTSIEGRLSVQLTAWFSGEQLTAAQLARLAARFAEACHTSRRRRTAPPAQLRVTSFENVVHADAFEARSGREHTSFTAQWPLDLG</sequence>
<feature type="region of interest" description="Disordered" evidence="1">
    <location>
        <begin position="313"/>
        <end position="337"/>
    </location>
</feature>
<organism evidence="2 3">
    <name type="scientific">Luteipulveratus mongoliensis</name>
    <dbReference type="NCBI Taxonomy" id="571913"/>
    <lineage>
        <taxon>Bacteria</taxon>
        <taxon>Bacillati</taxon>
        <taxon>Actinomycetota</taxon>
        <taxon>Actinomycetes</taxon>
        <taxon>Micrococcales</taxon>
        <taxon>Dermacoccaceae</taxon>
        <taxon>Luteipulveratus</taxon>
    </lineage>
</organism>
<feature type="compositionally biased region" description="Pro residues" evidence="1">
    <location>
        <begin position="230"/>
        <end position="244"/>
    </location>
</feature>
<dbReference type="RefSeq" id="WP_052594123.1">
    <property type="nucleotide sequence ID" value="NZ_CP011112.1"/>
</dbReference>
<feature type="compositionally biased region" description="Pro residues" evidence="1">
    <location>
        <begin position="186"/>
        <end position="198"/>
    </location>
</feature>
<dbReference type="PRINTS" id="PR01217">
    <property type="entry name" value="PRICHEXTENSN"/>
</dbReference>
<dbReference type="STRING" id="571913.VV02_19225"/>
<feature type="compositionally biased region" description="Low complexity" evidence="1">
    <location>
        <begin position="169"/>
        <end position="185"/>
    </location>
</feature>
<dbReference type="Proteomes" id="UP000066480">
    <property type="component" value="Chromosome"/>
</dbReference>
<reference evidence="2 3" key="1">
    <citation type="submission" date="2015-03" db="EMBL/GenBank/DDBJ databases">
        <title>Luteipulveratus halotolerans sp. nov., a novel actinobacterium (Dermacoccaceae) from Sarawak, Malaysia.</title>
        <authorList>
            <person name="Juboi H."/>
            <person name="Basik A."/>
            <person name="Shamsul S.S."/>
            <person name="Arnold P."/>
            <person name="Schmitt E.K."/>
            <person name="Sanglier J.-J."/>
            <person name="Yeo T."/>
        </authorList>
    </citation>
    <scope>NUCLEOTIDE SEQUENCE [LARGE SCALE GENOMIC DNA]</scope>
    <source>
        <strain evidence="2 3">MN07-A0370</strain>
    </source>
</reference>
<keyword evidence="3" id="KW-1185">Reference proteome</keyword>
<dbReference type="KEGG" id="lmoi:VV02_19225"/>
<protein>
    <submittedName>
        <fullName evidence="2">Uncharacterized protein</fullName>
    </submittedName>
</protein>
<dbReference type="Gene3D" id="3.30.565.10">
    <property type="entry name" value="Histidine kinase-like ATPase, C-terminal domain"/>
    <property type="match status" value="1"/>
</dbReference>
<feature type="region of interest" description="Disordered" evidence="1">
    <location>
        <begin position="134"/>
        <end position="275"/>
    </location>
</feature>
<name>A0A0K1JL77_9MICO</name>
<feature type="compositionally biased region" description="Polar residues" evidence="1">
    <location>
        <begin position="313"/>
        <end position="334"/>
    </location>
</feature>
<dbReference type="AlphaFoldDB" id="A0A0K1JL77"/>
<evidence type="ECO:0000256" key="1">
    <source>
        <dbReference type="SAM" id="MobiDB-lite"/>
    </source>
</evidence>
<proteinExistence type="predicted"/>
<dbReference type="EMBL" id="CP011112">
    <property type="protein sequence ID" value="AKU17477.1"/>
    <property type="molecule type" value="Genomic_DNA"/>
</dbReference>
<dbReference type="OrthoDB" id="9825315at2"/>
<gene>
    <name evidence="2" type="ORF">VV02_19225</name>
</gene>
<feature type="compositionally biased region" description="Polar residues" evidence="1">
    <location>
        <begin position="215"/>
        <end position="225"/>
    </location>
</feature>
<dbReference type="InterPro" id="IPR036890">
    <property type="entry name" value="HATPase_C_sf"/>
</dbReference>
<accession>A0A0K1JL77</accession>
<evidence type="ECO:0000313" key="2">
    <source>
        <dbReference type="EMBL" id="AKU17477.1"/>
    </source>
</evidence>